<organism evidence="3 4">
    <name type="scientific">Steccherinum ochraceum</name>
    <dbReference type="NCBI Taxonomy" id="92696"/>
    <lineage>
        <taxon>Eukaryota</taxon>
        <taxon>Fungi</taxon>
        <taxon>Dikarya</taxon>
        <taxon>Basidiomycota</taxon>
        <taxon>Agaricomycotina</taxon>
        <taxon>Agaricomycetes</taxon>
        <taxon>Polyporales</taxon>
        <taxon>Steccherinaceae</taxon>
        <taxon>Steccherinum</taxon>
    </lineage>
</organism>
<feature type="region of interest" description="Disordered" evidence="1">
    <location>
        <begin position="121"/>
        <end position="190"/>
    </location>
</feature>
<dbReference type="AlphaFoldDB" id="A0A4R0RBK2"/>
<reference evidence="3 4" key="1">
    <citation type="submission" date="2018-11" db="EMBL/GenBank/DDBJ databases">
        <title>Genome assembly of Steccherinum ochraceum LE-BIN_3174, the white-rot fungus of the Steccherinaceae family (The Residual Polyporoid clade, Polyporales, Basidiomycota).</title>
        <authorList>
            <person name="Fedorova T.V."/>
            <person name="Glazunova O.A."/>
            <person name="Landesman E.O."/>
            <person name="Moiseenko K.V."/>
            <person name="Psurtseva N.V."/>
            <person name="Savinova O.S."/>
            <person name="Shakhova N.V."/>
            <person name="Tyazhelova T.V."/>
            <person name="Vasina D.V."/>
        </authorList>
    </citation>
    <scope>NUCLEOTIDE SEQUENCE [LARGE SCALE GENOMIC DNA]</scope>
    <source>
        <strain evidence="3 4">LE-BIN_3174</strain>
    </source>
</reference>
<evidence type="ECO:0000313" key="4">
    <source>
        <dbReference type="Proteomes" id="UP000292702"/>
    </source>
</evidence>
<keyword evidence="4" id="KW-1185">Reference proteome</keyword>
<dbReference type="EMBL" id="RWJN01000439">
    <property type="protein sequence ID" value="TCD61689.1"/>
    <property type="molecule type" value="Genomic_DNA"/>
</dbReference>
<keyword evidence="2" id="KW-0732">Signal</keyword>
<dbReference type="Proteomes" id="UP000292702">
    <property type="component" value="Unassembled WGS sequence"/>
</dbReference>
<feature type="signal peptide" evidence="2">
    <location>
        <begin position="1"/>
        <end position="20"/>
    </location>
</feature>
<feature type="compositionally biased region" description="Pro residues" evidence="1">
    <location>
        <begin position="148"/>
        <end position="161"/>
    </location>
</feature>
<evidence type="ECO:0000256" key="2">
    <source>
        <dbReference type="SAM" id="SignalP"/>
    </source>
</evidence>
<comment type="caution">
    <text evidence="3">The sequence shown here is derived from an EMBL/GenBank/DDBJ whole genome shotgun (WGS) entry which is preliminary data.</text>
</comment>
<accession>A0A4R0RBK2</accession>
<evidence type="ECO:0000256" key="1">
    <source>
        <dbReference type="SAM" id="MobiDB-lite"/>
    </source>
</evidence>
<name>A0A4R0RBK2_9APHY</name>
<evidence type="ECO:0000313" key="3">
    <source>
        <dbReference type="EMBL" id="TCD61689.1"/>
    </source>
</evidence>
<protein>
    <submittedName>
        <fullName evidence="3">Uncharacterized protein</fullName>
    </submittedName>
</protein>
<gene>
    <name evidence="3" type="ORF">EIP91_008040</name>
</gene>
<proteinExistence type="predicted"/>
<feature type="chain" id="PRO_5020434148" evidence="2">
    <location>
        <begin position="21"/>
        <end position="190"/>
    </location>
</feature>
<feature type="region of interest" description="Disordered" evidence="1">
    <location>
        <begin position="62"/>
        <end position="105"/>
    </location>
</feature>
<sequence>MRLTTAFTALAALAFTCALAAPARVAAPGVHARGTDVSSLTVRDASDISNMRRMQPHLLEKRNPVWDGPTPTAPKPNLMVPHLGPHRPSQPRSKAAKAAAADKKAAKAAAAAEKAAAAEAAAAEAAAPPKPVQATQIKGLTRGGPGFVRPPPPPPPPPPPRNGEVADENYYKQVPNAVNPADIMGPPKRG</sequence>